<dbReference type="FunFam" id="1.20.1250.20:FF:000043">
    <property type="entry name" value="sugar transporter ERD6-like 6"/>
    <property type="match status" value="1"/>
</dbReference>
<dbReference type="InterPro" id="IPR003663">
    <property type="entry name" value="Sugar/inositol_transpt"/>
</dbReference>
<dbReference type="EnsemblPlants" id="Kaladp0048s0345.1.v1.1">
    <property type="protein sequence ID" value="Kaladp0048s0345.1.v1.1"/>
    <property type="gene ID" value="Kaladp0048s0345.v1.1"/>
</dbReference>
<evidence type="ECO:0000256" key="6">
    <source>
        <dbReference type="ARBA" id="ARBA00022989"/>
    </source>
</evidence>
<dbReference type="Pfam" id="PF00083">
    <property type="entry name" value="Sugar_tr"/>
    <property type="match status" value="1"/>
</dbReference>
<evidence type="ECO:0000256" key="1">
    <source>
        <dbReference type="ARBA" id="ARBA00004141"/>
    </source>
</evidence>
<keyword evidence="12" id="KW-1185">Reference proteome</keyword>
<evidence type="ECO:0000313" key="12">
    <source>
        <dbReference type="Proteomes" id="UP000594263"/>
    </source>
</evidence>
<reference evidence="11" key="1">
    <citation type="submission" date="2021-01" db="UniProtKB">
        <authorList>
            <consortium name="EnsemblPlants"/>
        </authorList>
    </citation>
    <scope>IDENTIFICATION</scope>
</reference>
<keyword evidence="6 9" id="KW-1133">Transmembrane helix</keyword>
<dbReference type="InterPro" id="IPR044775">
    <property type="entry name" value="MFS_ERD6/Tret1-like"/>
</dbReference>
<evidence type="ECO:0000256" key="3">
    <source>
        <dbReference type="ARBA" id="ARBA00022448"/>
    </source>
</evidence>
<feature type="transmembrane region" description="Helical" evidence="9">
    <location>
        <begin position="345"/>
        <end position="368"/>
    </location>
</feature>
<comment type="subcellular location">
    <subcellularLocation>
        <location evidence="1">Membrane</location>
        <topology evidence="1">Multi-pass membrane protein</topology>
    </subcellularLocation>
</comment>
<keyword evidence="7 9" id="KW-0472">Membrane</keyword>
<dbReference type="PANTHER" id="PTHR48021:SF23">
    <property type="entry name" value="SUGAR TRANSPORTER ERD6-LIKE 6"/>
    <property type="match status" value="1"/>
</dbReference>
<dbReference type="PROSITE" id="PS00217">
    <property type="entry name" value="SUGAR_TRANSPORT_2"/>
    <property type="match status" value="1"/>
</dbReference>
<feature type="transmembrane region" description="Helical" evidence="9">
    <location>
        <begin position="197"/>
        <end position="218"/>
    </location>
</feature>
<dbReference type="PANTHER" id="PTHR48021">
    <property type="match status" value="1"/>
</dbReference>
<dbReference type="Gene3D" id="1.20.1250.20">
    <property type="entry name" value="MFS general substrate transporter like domains"/>
    <property type="match status" value="1"/>
</dbReference>
<dbReference type="InterPro" id="IPR020846">
    <property type="entry name" value="MFS_dom"/>
</dbReference>
<dbReference type="SUPFAM" id="SSF103473">
    <property type="entry name" value="MFS general substrate transporter"/>
    <property type="match status" value="1"/>
</dbReference>
<feature type="transmembrane region" description="Helical" evidence="9">
    <location>
        <begin position="114"/>
        <end position="132"/>
    </location>
</feature>
<dbReference type="CDD" id="cd17358">
    <property type="entry name" value="MFS_GLUT6_8_Class3_like"/>
    <property type="match status" value="1"/>
</dbReference>
<keyword evidence="5 9" id="KW-0812">Transmembrane</keyword>
<feature type="transmembrane region" description="Helical" evidence="9">
    <location>
        <begin position="85"/>
        <end position="102"/>
    </location>
</feature>
<feature type="transmembrane region" description="Helical" evidence="9">
    <location>
        <begin position="173"/>
        <end position="191"/>
    </location>
</feature>
<dbReference type="GO" id="GO:0000325">
    <property type="term" value="C:plant-type vacuole"/>
    <property type="evidence" value="ECO:0007669"/>
    <property type="project" value="TreeGrafter"/>
</dbReference>
<dbReference type="Gramene" id="Kaladp0048s0345.1.v1.1">
    <property type="protein sequence ID" value="Kaladp0048s0345.1.v1.1"/>
    <property type="gene ID" value="Kaladp0048s0345.v1.1"/>
</dbReference>
<evidence type="ECO:0000259" key="10">
    <source>
        <dbReference type="PROSITE" id="PS50850"/>
    </source>
</evidence>
<dbReference type="AlphaFoldDB" id="A0A7N0TZS3"/>
<feature type="transmembrane region" description="Helical" evidence="9">
    <location>
        <begin position="138"/>
        <end position="161"/>
    </location>
</feature>
<proteinExistence type="inferred from homology"/>
<sequence>MSFREEEDGRDLRKPFLHTGSWYRMSSRQSSMMGSTAAIRESSISVVACVLIVALGPIQFGFTSGYSSPTQSAITSDLDLTTSEFSLFGSLSNVGAMVGAIASGQIAEYIGRKGSLMIAAIPNIIGWLAISFAKDTSFLYMGRLLEGFGVGVISYTVPVYIAEIAPQNLRGALGSVNQLSVTIGIMLAYLLGIFVEWRVLAVLGIFPCTILIPGLFFIPESPRWLAKMGMTEEFESSLQVLRGFDTDISIELNEIKRSVASSTKRTTVRFADLKRRRYWFPLMVGIGLLILQQLTGINGVLFYSSNIFAAAGITSSNAATFGLGAVQVVATGVTTWLVDRAGRRLLLIISSVGMTISLALVAVSFFVKDAISEDSSLYSILGYLSVAGVVAMVVAFSLGIGAIPWVIMSEILPVSIKGLAGSVATLSNWLFAFVVTMTANLLLSWSKGGTFTIYMVISAFTVVFVSLWVPETKGRTLEEIQSSFR</sequence>
<evidence type="ECO:0000313" key="11">
    <source>
        <dbReference type="EnsemblPlants" id="Kaladp0048s0345.1.v1.1"/>
    </source>
</evidence>
<organism evidence="11 12">
    <name type="scientific">Kalanchoe fedtschenkoi</name>
    <name type="common">Lavender scallops</name>
    <name type="synonym">South American air plant</name>
    <dbReference type="NCBI Taxonomy" id="63787"/>
    <lineage>
        <taxon>Eukaryota</taxon>
        <taxon>Viridiplantae</taxon>
        <taxon>Streptophyta</taxon>
        <taxon>Embryophyta</taxon>
        <taxon>Tracheophyta</taxon>
        <taxon>Spermatophyta</taxon>
        <taxon>Magnoliopsida</taxon>
        <taxon>eudicotyledons</taxon>
        <taxon>Gunneridae</taxon>
        <taxon>Pentapetalae</taxon>
        <taxon>Saxifragales</taxon>
        <taxon>Crassulaceae</taxon>
        <taxon>Kalanchoe</taxon>
    </lineage>
</organism>
<name>A0A7N0TZS3_KALFE</name>
<dbReference type="NCBIfam" id="TIGR00879">
    <property type="entry name" value="SP"/>
    <property type="match status" value="1"/>
</dbReference>
<protein>
    <recommendedName>
        <fullName evidence="10">Major facilitator superfamily (MFS) profile domain-containing protein</fullName>
    </recommendedName>
</protein>
<keyword evidence="4" id="KW-0762">Sugar transport</keyword>
<feature type="transmembrane region" description="Helical" evidence="9">
    <location>
        <begin position="318"/>
        <end position="338"/>
    </location>
</feature>
<dbReference type="InterPro" id="IPR036259">
    <property type="entry name" value="MFS_trans_sf"/>
</dbReference>
<feature type="transmembrane region" description="Helical" evidence="9">
    <location>
        <begin position="451"/>
        <end position="469"/>
    </location>
</feature>
<dbReference type="InterPro" id="IPR005829">
    <property type="entry name" value="Sugar_transporter_CS"/>
</dbReference>
<dbReference type="Proteomes" id="UP000594263">
    <property type="component" value="Unplaced"/>
</dbReference>
<feature type="domain" description="Major facilitator superfamily (MFS) profile" evidence="10">
    <location>
        <begin position="49"/>
        <end position="473"/>
    </location>
</feature>
<feature type="transmembrane region" description="Helical" evidence="9">
    <location>
        <begin position="380"/>
        <end position="407"/>
    </location>
</feature>
<keyword evidence="3 8" id="KW-0813">Transport</keyword>
<feature type="transmembrane region" description="Helical" evidence="9">
    <location>
        <begin position="278"/>
        <end position="303"/>
    </location>
</feature>
<accession>A0A7N0TZS3</accession>
<dbReference type="PROSITE" id="PS00216">
    <property type="entry name" value="SUGAR_TRANSPORT_1"/>
    <property type="match status" value="1"/>
</dbReference>
<evidence type="ECO:0000256" key="2">
    <source>
        <dbReference type="ARBA" id="ARBA00010992"/>
    </source>
</evidence>
<feature type="transmembrane region" description="Helical" evidence="9">
    <location>
        <begin position="419"/>
        <end position="445"/>
    </location>
</feature>
<dbReference type="InterPro" id="IPR050549">
    <property type="entry name" value="MFS_Trehalose_Transporter"/>
</dbReference>
<comment type="similarity">
    <text evidence="2 8">Belongs to the major facilitator superfamily. Sugar transporter (TC 2.A.1.1) family.</text>
</comment>
<evidence type="ECO:0000256" key="9">
    <source>
        <dbReference type="SAM" id="Phobius"/>
    </source>
</evidence>
<evidence type="ECO:0000256" key="4">
    <source>
        <dbReference type="ARBA" id="ARBA00022597"/>
    </source>
</evidence>
<dbReference type="OMA" id="YWIDYGT"/>
<dbReference type="PRINTS" id="PR00171">
    <property type="entry name" value="SUGRTRNSPORT"/>
</dbReference>
<dbReference type="GO" id="GO:0051119">
    <property type="term" value="F:sugar transmembrane transporter activity"/>
    <property type="evidence" value="ECO:0007669"/>
    <property type="project" value="InterPro"/>
</dbReference>
<evidence type="ECO:0000256" key="8">
    <source>
        <dbReference type="RuleBase" id="RU003346"/>
    </source>
</evidence>
<evidence type="ECO:0000256" key="5">
    <source>
        <dbReference type="ARBA" id="ARBA00022692"/>
    </source>
</evidence>
<feature type="transmembrane region" description="Helical" evidence="9">
    <location>
        <begin position="42"/>
        <end position="62"/>
    </location>
</feature>
<dbReference type="PROSITE" id="PS50850">
    <property type="entry name" value="MFS"/>
    <property type="match status" value="1"/>
</dbReference>
<dbReference type="GO" id="GO:0016020">
    <property type="term" value="C:membrane"/>
    <property type="evidence" value="ECO:0007669"/>
    <property type="project" value="UniProtKB-SubCell"/>
</dbReference>
<evidence type="ECO:0000256" key="7">
    <source>
        <dbReference type="ARBA" id="ARBA00023136"/>
    </source>
</evidence>
<dbReference type="InterPro" id="IPR005828">
    <property type="entry name" value="MFS_sugar_transport-like"/>
</dbReference>